<dbReference type="Proteomes" id="UP000176998">
    <property type="component" value="Unassembled WGS sequence"/>
</dbReference>
<reference evidence="1 2" key="1">
    <citation type="submission" date="2016-09" db="EMBL/GenBank/DDBJ databases">
        <authorList>
            <person name="Capua I."/>
            <person name="De Benedictis P."/>
            <person name="Joannis T."/>
            <person name="Lombin L.H."/>
            <person name="Cattoli G."/>
        </authorList>
    </citation>
    <scope>NUCLEOTIDE SEQUENCE [LARGE SCALE GENOMIC DNA]</scope>
    <source>
        <strain evidence="1 2">IMI 309357</strain>
    </source>
</reference>
<sequence length="109" mass="12316">MIDKKLDGACEAFQTWQLIRFGPFGRQHHGMLHLAGERQADLELHEPATLKKFTCFEPFKLILLFIGAIAAAIEGKYATMMVAKIVVKNQTICNSDLIQRLLSHLSFQT</sequence>
<dbReference type="GeneID" id="34557603"/>
<accession>A0A1G4BG12</accession>
<dbReference type="RefSeq" id="XP_022477401.1">
    <property type="nucleotide sequence ID" value="XM_022616093.1"/>
</dbReference>
<comment type="caution">
    <text evidence="1">The sequence shown here is derived from an EMBL/GenBank/DDBJ whole genome shotgun (WGS) entry which is preliminary data.</text>
</comment>
<proteinExistence type="predicted"/>
<protein>
    <submittedName>
        <fullName evidence="1">Uncharacterized protein</fullName>
    </submittedName>
</protein>
<evidence type="ECO:0000313" key="1">
    <source>
        <dbReference type="EMBL" id="OHF00257.1"/>
    </source>
</evidence>
<gene>
    <name evidence="1" type="ORF">CORC01_04446</name>
</gene>
<dbReference type="EMBL" id="MJBS01000029">
    <property type="protein sequence ID" value="OHF00257.1"/>
    <property type="molecule type" value="Genomic_DNA"/>
</dbReference>
<dbReference type="AlphaFoldDB" id="A0A1G4BG12"/>
<evidence type="ECO:0000313" key="2">
    <source>
        <dbReference type="Proteomes" id="UP000176998"/>
    </source>
</evidence>
<organism evidence="1 2">
    <name type="scientific">Colletotrichum orchidophilum</name>
    <dbReference type="NCBI Taxonomy" id="1209926"/>
    <lineage>
        <taxon>Eukaryota</taxon>
        <taxon>Fungi</taxon>
        <taxon>Dikarya</taxon>
        <taxon>Ascomycota</taxon>
        <taxon>Pezizomycotina</taxon>
        <taxon>Sordariomycetes</taxon>
        <taxon>Hypocreomycetidae</taxon>
        <taxon>Glomerellales</taxon>
        <taxon>Glomerellaceae</taxon>
        <taxon>Colletotrichum</taxon>
    </lineage>
</organism>
<name>A0A1G4BG12_9PEZI</name>
<keyword evidence="2" id="KW-1185">Reference proteome</keyword>